<name>A0A7C9IVH9_9BACT</name>
<protein>
    <submittedName>
        <fullName evidence="3">DUF2318 domain-containing protein</fullName>
    </submittedName>
</protein>
<dbReference type="InterPro" id="IPR018758">
    <property type="entry name" value="FtrD-like"/>
</dbReference>
<evidence type="ECO:0000313" key="3">
    <source>
        <dbReference type="EMBL" id="MYL83903.1"/>
    </source>
</evidence>
<feature type="domain" description="Membrane iron-sulfur containing protein FtrD-like" evidence="2">
    <location>
        <begin position="56"/>
        <end position="158"/>
    </location>
</feature>
<feature type="signal peptide" evidence="1">
    <location>
        <begin position="1"/>
        <end position="26"/>
    </location>
</feature>
<comment type="caution">
    <text evidence="3">The sequence shown here is derived from an EMBL/GenBank/DDBJ whole genome shotgun (WGS) entry which is preliminary data.</text>
</comment>
<evidence type="ECO:0000259" key="2">
    <source>
        <dbReference type="Pfam" id="PF10080"/>
    </source>
</evidence>
<dbReference type="CDD" id="cd15489">
    <property type="entry name" value="PHD_SF"/>
    <property type="match status" value="1"/>
</dbReference>
<dbReference type="Pfam" id="PF10080">
    <property type="entry name" value="FtrD-like"/>
    <property type="match status" value="1"/>
</dbReference>
<keyword evidence="1" id="KW-0732">Signal</keyword>
<dbReference type="OrthoDB" id="9792533at2"/>
<proteinExistence type="predicted"/>
<reference evidence="3 4" key="1">
    <citation type="submission" date="2020-01" db="EMBL/GenBank/DDBJ databases">
        <title>Genome sequence of Desulfovibrio aerotolerans DSM 16695(T).</title>
        <authorList>
            <person name="Karnachuk O."/>
            <person name="Avakyan M."/>
            <person name="Mardanov A."/>
            <person name="Kadnikov V."/>
            <person name="Ravin N."/>
        </authorList>
    </citation>
    <scope>NUCLEOTIDE SEQUENCE [LARGE SCALE GENOMIC DNA]</scope>
    <source>
        <strain evidence="3 4">DSM 16695</strain>
    </source>
</reference>
<dbReference type="Proteomes" id="UP000482487">
    <property type="component" value="Unassembled WGS sequence"/>
</dbReference>
<gene>
    <name evidence="3" type="ORF">GTA51_12265</name>
</gene>
<evidence type="ECO:0000313" key="4">
    <source>
        <dbReference type="Proteomes" id="UP000482487"/>
    </source>
</evidence>
<dbReference type="AlphaFoldDB" id="A0A7C9IVH9"/>
<dbReference type="RefSeq" id="WP_160961468.1">
    <property type="nucleotide sequence ID" value="NZ_WVUD01000021.1"/>
</dbReference>
<sequence length="158" mass="16421">MSVKIPDRLLLAAVACLALAALLAGAQPSHALLGLFSSTASLTPSDGAVSLPLADLSDGKAHFYAVAAGGKEVRFFAVKTADGKVRTALDACDVCYPEKKGYRQEGDFMLCTNCGRRFHLTMVGEVRGGCNPSPLASEVVGESVRIKLADIAAGAAYF</sequence>
<dbReference type="EMBL" id="WVUD01000021">
    <property type="protein sequence ID" value="MYL83903.1"/>
    <property type="molecule type" value="Genomic_DNA"/>
</dbReference>
<accession>A0A7C9IVH9</accession>
<organism evidence="3 4">
    <name type="scientific">Solidesulfovibrio aerotolerans</name>
    <dbReference type="NCBI Taxonomy" id="295255"/>
    <lineage>
        <taxon>Bacteria</taxon>
        <taxon>Pseudomonadati</taxon>
        <taxon>Thermodesulfobacteriota</taxon>
        <taxon>Desulfovibrionia</taxon>
        <taxon>Desulfovibrionales</taxon>
        <taxon>Desulfovibrionaceae</taxon>
        <taxon>Solidesulfovibrio</taxon>
    </lineage>
</organism>
<evidence type="ECO:0000256" key="1">
    <source>
        <dbReference type="SAM" id="SignalP"/>
    </source>
</evidence>
<keyword evidence="4" id="KW-1185">Reference proteome</keyword>
<feature type="chain" id="PRO_5028950845" evidence="1">
    <location>
        <begin position="27"/>
        <end position="158"/>
    </location>
</feature>